<dbReference type="STRING" id="351605.Gura_0576"/>
<feature type="chain" id="PRO_5002683486" description="Carboxypeptidase regulatory-like domain-containing protein" evidence="1">
    <location>
        <begin position="23"/>
        <end position="264"/>
    </location>
</feature>
<reference evidence="2 3" key="1">
    <citation type="submission" date="2007-05" db="EMBL/GenBank/DDBJ databases">
        <title>Complete sequence of Geobacter uraniireducens Rf4.</title>
        <authorList>
            <consortium name="US DOE Joint Genome Institute"/>
            <person name="Copeland A."/>
            <person name="Lucas S."/>
            <person name="Lapidus A."/>
            <person name="Barry K."/>
            <person name="Detter J.C."/>
            <person name="Glavina del Rio T."/>
            <person name="Hammon N."/>
            <person name="Israni S."/>
            <person name="Dalin E."/>
            <person name="Tice H."/>
            <person name="Pitluck S."/>
            <person name="Chertkov O."/>
            <person name="Brettin T."/>
            <person name="Bruce D."/>
            <person name="Han C."/>
            <person name="Schmutz J."/>
            <person name="Larimer F."/>
            <person name="Land M."/>
            <person name="Hauser L."/>
            <person name="Kyrpides N."/>
            <person name="Mikhailova N."/>
            <person name="Shelobolina E."/>
            <person name="Aklujkar M."/>
            <person name="Lovley D."/>
            <person name="Richardson P."/>
        </authorList>
    </citation>
    <scope>NUCLEOTIDE SEQUENCE [LARGE SCALE GENOMIC DNA]</scope>
    <source>
        <strain evidence="2 3">Rf4</strain>
    </source>
</reference>
<proteinExistence type="predicted"/>
<dbReference type="HOGENOM" id="CLU_1041148_0_0_7"/>
<sequence>MGQARIFALFLLIFFMAATAGAAEQKTGFLSGRLMIKNGGPLADGMAFLFNHAAGPPPSPEKYWRVPDEIVPIDKDGRFKAELLEGKYYLGAIKRLAGKEIGPPQEGDFFLISRDTSGEPKTYLVNKGGETDVGTIAEAAPFKRATLKLKEGITAIEGTVVGPTGKPIDGALVFAFLTPSMVGKPVFVSERTDKDGKFLLRVFGSDHYYLKTRDVYGGGPPKVGSVIGSYGEDAPIAVNVKAGEIKKGIEIKVVRFTGQGPKQK</sequence>
<evidence type="ECO:0000313" key="3">
    <source>
        <dbReference type="Proteomes" id="UP000006695"/>
    </source>
</evidence>
<keyword evidence="3" id="KW-1185">Reference proteome</keyword>
<dbReference type="Proteomes" id="UP000006695">
    <property type="component" value="Chromosome"/>
</dbReference>
<dbReference type="EMBL" id="CP000698">
    <property type="protein sequence ID" value="ABQ24788.1"/>
    <property type="molecule type" value="Genomic_DNA"/>
</dbReference>
<accession>A5GCA6</accession>
<name>A5GCA6_GEOUR</name>
<dbReference type="AlphaFoldDB" id="A5GCA6"/>
<dbReference type="KEGG" id="gur:Gura_0576"/>
<dbReference type="RefSeq" id="WP_011937513.1">
    <property type="nucleotide sequence ID" value="NC_009483.1"/>
</dbReference>
<keyword evidence="1" id="KW-0732">Signal</keyword>
<protein>
    <recommendedName>
        <fullName evidence="4">Carboxypeptidase regulatory-like domain-containing protein</fullName>
    </recommendedName>
</protein>
<evidence type="ECO:0000256" key="1">
    <source>
        <dbReference type="SAM" id="SignalP"/>
    </source>
</evidence>
<feature type="signal peptide" evidence="1">
    <location>
        <begin position="1"/>
        <end position="22"/>
    </location>
</feature>
<evidence type="ECO:0008006" key="4">
    <source>
        <dbReference type="Google" id="ProtNLM"/>
    </source>
</evidence>
<dbReference type="OrthoDB" id="5401722at2"/>
<evidence type="ECO:0000313" key="2">
    <source>
        <dbReference type="EMBL" id="ABQ24788.1"/>
    </source>
</evidence>
<gene>
    <name evidence="2" type="ordered locus">Gura_0576</name>
</gene>
<organism evidence="2 3">
    <name type="scientific">Geotalea uraniireducens (strain Rf4)</name>
    <name type="common">Geobacter uraniireducens</name>
    <dbReference type="NCBI Taxonomy" id="351605"/>
    <lineage>
        <taxon>Bacteria</taxon>
        <taxon>Pseudomonadati</taxon>
        <taxon>Thermodesulfobacteriota</taxon>
        <taxon>Desulfuromonadia</taxon>
        <taxon>Geobacterales</taxon>
        <taxon>Geobacteraceae</taxon>
        <taxon>Geotalea</taxon>
    </lineage>
</organism>